<accession>A0A4Q5KPW7</accession>
<evidence type="ECO:0000313" key="1">
    <source>
        <dbReference type="EMBL" id="RYU48601.1"/>
    </source>
</evidence>
<proteinExistence type="predicted"/>
<dbReference type="AlphaFoldDB" id="A0A4Q5KPW7"/>
<reference evidence="1 2" key="1">
    <citation type="submission" date="2019-02" db="EMBL/GenBank/DDBJ databases">
        <title>Genome sequences of Aliivibrio finisterrensis strains from farmed Atlantic salmon.</title>
        <authorList>
            <person name="Bowman J.P."/>
        </authorList>
    </citation>
    <scope>NUCLEOTIDE SEQUENCE [LARGE SCALE GENOMIC DNA]</scope>
    <source>
        <strain evidence="1 2">A32</strain>
    </source>
</reference>
<sequence length="184" mass="20656">MKYFLSFLLLTFLTGCVSETHQEKSTVNLVTIGNINDVIAGKRTFAWHPNINANYLNSTLNENNTEQRFIKSLKNELTQKGFIYTDNPTFADFYVGYGLGIESAISDTKILNETGLLTGLQPVDNKNEADKASIFIAVFLPNQINSSWSVLAQGYTNTEDNRKTAMDELLHFMFHSLNKTSNPS</sequence>
<comment type="caution">
    <text evidence="1">The sequence shown here is derived from an EMBL/GenBank/DDBJ whole genome shotgun (WGS) entry which is preliminary data.</text>
</comment>
<dbReference type="Proteomes" id="UP000293465">
    <property type="component" value="Unassembled WGS sequence"/>
</dbReference>
<name>A0A4Q5KPW7_9GAMM</name>
<evidence type="ECO:0000313" key="2">
    <source>
        <dbReference type="Proteomes" id="UP000293465"/>
    </source>
</evidence>
<dbReference type="PROSITE" id="PS51257">
    <property type="entry name" value="PROKAR_LIPOPROTEIN"/>
    <property type="match status" value="1"/>
</dbReference>
<dbReference type="OrthoDB" id="5876564at2"/>
<protein>
    <submittedName>
        <fullName evidence="1">DUF4136 domain-containing protein</fullName>
    </submittedName>
</protein>
<organism evidence="1 2">
    <name type="scientific">Aliivibrio finisterrensis</name>
    <dbReference type="NCBI Taxonomy" id="511998"/>
    <lineage>
        <taxon>Bacteria</taxon>
        <taxon>Pseudomonadati</taxon>
        <taxon>Pseudomonadota</taxon>
        <taxon>Gammaproteobacteria</taxon>
        <taxon>Vibrionales</taxon>
        <taxon>Vibrionaceae</taxon>
        <taxon>Aliivibrio</taxon>
    </lineage>
</organism>
<dbReference type="EMBL" id="SEZJ01000001">
    <property type="protein sequence ID" value="RYU48601.1"/>
    <property type="molecule type" value="Genomic_DNA"/>
</dbReference>
<gene>
    <name evidence="1" type="ORF">ERW49_01150</name>
</gene>